<dbReference type="OrthoDB" id="9815506at2"/>
<reference evidence="13 14" key="1">
    <citation type="submission" date="2006-10" db="EMBL/GenBank/DDBJ databases">
        <title>Complete sequence of chromosome of Pelobacter propionicus DSM 2379.</title>
        <authorList>
            <consortium name="US DOE Joint Genome Institute"/>
            <person name="Copeland A."/>
            <person name="Lucas S."/>
            <person name="Lapidus A."/>
            <person name="Barry K."/>
            <person name="Detter J.C."/>
            <person name="Glavina del Rio T."/>
            <person name="Hammon N."/>
            <person name="Israni S."/>
            <person name="Dalin E."/>
            <person name="Tice H."/>
            <person name="Pitluck S."/>
            <person name="Saunders E."/>
            <person name="Brettin T."/>
            <person name="Bruce D."/>
            <person name="Han C."/>
            <person name="Tapia R."/>
            <person name="Schmutz J."/>
            <person name="Larimer F."/>
            <person name="Land M."/>
            <person name="Hauser L."/>
            <person name="Kyrpides N."/>
            <person name="Kim E."/>
            <person name="Lovley D."/>
            <person name="Richardson P."/>
        </authorList>
    </citation>
    <scope>NUCLEOTIDE SEQUENCE [LARGE SCALE GENOMIC DNA]</scope>
    <source>
        <strain evidence="14">DSM 2379 / NBRC 103807 / OttBd1</strain>
    </source>
</reference>
<evidence type="ECO:0000259" key="11">
    <source>
        <dbReference type="Pfam" id="PF08541"/>
    </source>
</evidence>
<dbReference type="GO" id="GO:0004315">
    <property type="term" value="F:3-oxoacyl-[acyl-carrier-protein] synthase activity"/>
    <property type="evidence" value="ECO:0007669"/>
    <property type="project" value="InterPro"/>
</dbReference>
<evidence type="ECO:0000256" key="10">
    <source>
        <dbReference type="HAMAP-Rule" id="MF_01815"/>
    </source>
</evidence>
<evidence type="ECO:0000256" key="6">
    <source>
        <dbReference type="ARBA" id="ARBA00023098"/>
    </source>
</evidence>
<evidence type="ECO:0000256" key="9">
    <source>
        <dbReference type="ARBA" id="ARBA00023315"/>
    </source>
</evidence>
<comment type="domain">
    <text evidence="10">The last Arg residue of the ACP-binding site is essential for the weak association between ACP/AcpP and FabH.</text>
</comment>
<comment type="catalytic activity">
    <reaction evidence="10">
        <text>malonyl-[ACP] + acetyl-CoA + H(+) = 3-oxobutanoyl-[ACP] + CO2 + CoA</text>
        <dbReference type="Rhea" id="RHEA:12080"/>
        <dbReference type="Rhea" id="RHEA-COMP:9623"/>
        <dbReference type="Rhea" id="RHEA-COMP:9625"/>
        <dbReference type="ChEBI" id="CHEBI:15378"/>
        <dbReference type="ChEBI" id="CHEBI:16526"/>
        <dbReference type="ChEBI" id="CHEBI:57287"/>
        <dbReference type="ChEBI" id="CHEBI:57288"/>
        <dbReference type="ChEBI" id="CHEBI:78449"/>
        <dbReference type="ChEBI" id="CHEBI:78450"/>
        <dbReference type="EC" id="2.3.1.180"/>
    </reaction>
</comment>
<feature type="active site" evidence="10">
    <location>
        <position position="284"/>
    </location>
</feature>
<keyword evidence="14" id="KW-1185">Reference proteome</keyword>
<evidence type="ECO:0000313" key="14">
    <source>
        <dbReference type="Proteomes" id="UP000006732"/>
    </source>
</evidence>
<name>A1AJY7_PELPD</name>
<evidence type="ECO:0000256" key="7">
    <source>
        <dbReference type="ARBA" id="ARBA00023160"/>
    </source>
</evidence>
<comment type="subcellular location">
    <subcellularLocation>
        <location evidence="10">Cytoplasm</location>
    </subcellularLocation>
</comment>
<protein>
    <recommendedName>
        <fullName evidence="10">Beta-ketoacyl-[acyl-carrier-protein] synthase III</fullName>
        <shortName evidence="10">Beta-ketoacyl-ACP synthase III</shortName>
        <shortName evidence="10">KAS III</shortName>
        <ecNumber evidence="10">2.3.1.180</ecNumber>
    </recommendedName>
    <alternativeName>
        <fullName evidence="10">3-oxoacyl-[acyl-carrier-protein] synthase 3</fullName>
    </alternativeName>
    <alternativeName>
        <fullName evidence="10">3-oxoacyl-[acyl-carrier-protein] synthase III</fullName>
    </alternativeName>
</protein>
<keyword evidence="9 10" id="KW-0012">Acyltransferase</keyword>
<keyword evidence="5 10" id="KW-0276">Fatty acid metabolism</keyword>
<evidence type="ECO:0000256" key="4">
    <source>
        <dbReference type="ARBA" id="ARBA00022679"/>
    </source>
</evidence>
<dbReference type="NCBIfam" id="NF006829">
    <property type="entry name" value="PRK09352.1"/>
    <property type="match status" value="1"/>
</dbReference>
<dbReference type="GO" id="GO:0033818">
    <property type="term" value="F:beta-ketoacyl-acyl-carrier-protein synthase III activity"/>
    <property type="evidence" value="ECO:0007669"/>
    <property type="project" value="UniProtKB-UniRule"/>
</dbReference>
<evidence type="ECO:0000256" key="1">
    <source>
        <dbReference type="ARBA" id="ARBA00008642"/>
    </source>
</evidence>
<comment type="function">
    <text evidence="10">Catalyzes the condensation reaction of fatty acid synthesis by the addition to an acyl acceptor of two carbons from malonyl-ACP. Catalyzes the first condensation reaction which initiates fatty acid synthesis and may therefore play a role in governing the total rate of fatty acid production. Possesses both acetoacetyl-ACP synthase and acetyl transacylase activities. Its substrate specificity determines the biosynthesis of branched-chain and/or straight-chain of fatty acids.</text>
</comment>
<sequence>MIHSQIIGSGGYSPEQVISNDYFEPLVENADEWIFSRTGIRERRFAREDQATSDLATIAARNALESAGISADEIDCIVLGTSTPDMSLPATACIVQNNIGAKNAFVFDINAVCSSFVFAMETADNFIRSGKYKTVMAIGADTYSRILDFQDKNTCTLFGDGAGAAILRASDTPDRGILSTYMRSDGSGWELIQVPSSGSRKPINAETIANRENTFKMAGKQVYVFATSVIPEIITELCRRAGVEPSDLTHIIPHQANIRMIDFIAKKFDYPKERFLLNLDRCGNTSSASVALVLAENMNNGTIKPGDLVLTMAFGGGLSWGGLLIRF</sequence>
<dbReference type="InterPro" id="IPR013751">
    <property type="entry name" value="ACP_syn_III_N"/>
</dbReference>
<dbReference type="UniPathway" id="UPA00094"/>
<keyword evidence="7 10" id="KW-0275">Fatty acid biosynthesis</keyword>
<evidence type="ECO:0000259" key="12">
    <source>
        <dbReference type="Pfam" id="PF08545"/>
    </source>
</evidence>
<dbReference type="Pfam" id="PF08545">
    <property type="entry name" value="ACP_syn_III"/>
    <property type="match status" value="1"/>
</dbReference>
<comment type="subunit">
    <text evidence="10">Homodimer.</text>
</comment>
<dbReference type="NCBIfam" id="TIGR00747">
    <property type="entry name" value="fabH"/>
    <property type="match status" value="1"/>
</dbReference>
<evidence type="ECO:0000256" key="3">
    <source>
        <dbReference type="ARBA" id="ARBA00022516"/>
    </source>
</evidence>
<keyword evidence="8 10" id="KW-0511">Multifunctional enzyme</keyword>
<comment type="similarity">
    <text evidence="1 10">Belongs to the thiolase-like superfamily. FabH family.</text>
</comment>
<evidence type="ECO:0000313" key="13">
    <source>
        <dbReference type="EMBL" id="ABK97657.1"/>
    </source>
</evidence>
<accession>A1AJY7</accession>
<gene>
    <name evidence="10" type="primary">fabH</name>
    <name evidence="13" type="ordered locus">Ppro_0016</name>
</gene>
<evidence type="ECO:0000256" key="2">
    <source>
        <dbReference type="ARBA" id="ARBA00022490"/>
    </source>
</evidence>
<dbReference type="Proteomes" id="UP000006732">
    <property type="component" value="Chromosome"/>
</dbReference>
<dbReference type="GO" id="GO:0005737">
    <property type="term" value="C:cytoplasm"/>
    <property type="evidence" value="ECO:0007669"/>
    <property type="project" value="UniProtKB-SubCell"/>
</dbReference>
<feature type="active site" evidence="10">
    <location>
        <position position="113"/>
    </location>
</feature>
<dbReference type="GO" id="GO:0006633">
    <property type="term" value="P:fatty acid biosynthetic process"/>
    <property type="evidence" value="ECO:0007669"/>
    <property type="project" value="UniProtKB-UniRule"/>
</dbReference>
<evidence type="ECO:0000256" key="8">
    <source>
        <dbReference type="ARBA" id="ARBA00023268"/>
    </source>
</evidence>
<dbReference type="EMBL" id="CP000482">
    <property type="protein sequence ID" value="ABK97657.1"/>
    <property type="molecule type" value="Genomic_DNA"/>
</dbReference>
<evidence type="ECO:0000256" key="5">
    <source>
        <dbReference type="ARBA" id="ARBA00022832"/>
    </source>
</evidence>
<feature type="domain" description="Beta-ketoacyl-[acyl-carrier-protein] synthase III N-terminal" evidence="12">
    <location>
        <begin position="107"/>
        <end position="186"/>
    </location>
</feature>
<dbReference type="InterPro" id="IPR004655">
    <property type="entry name" value="FabH"/>
</dbReference>
<dbReference type="InterPro" id="IPR013747">
    <property type="entry name" value="ACP_syn_III_C"/>
</dbReference>
<dbReference type="InterPro" id="IPR016039">
    <property type="entry name" value="Thiolase-like"/>
</dbReference>
<dbReference type="EC" id="2.3.1.180" evidence="10"/>
<feature type="domain" description="Beta-ketoacyl-[acyl-carrier-protein] synthase III C-terminal" evidence="11">
    <location>
        <begin position="238"/>
        <end position="326"/>
    </location>
</feature>
<dbReference type="AlphaFoldDB" id="A1AJY7"/>
<organism evidence="13 14">
    <name type="scientific">Pelobacter propionicus (strain DSM 2379 / NBRC 103807 / OttBd1)</name>
    <dbReference type="NCBI Taxonomy" id="338966"/>
    <lineage>
        <taxon>Bacteria</taxon>
        <taxon>Pseudomonadati</taxon>
        <taxon>Thermodesulfobacteriota</taxon>
        <taxon>Desulfuromonadia</taxon>
        <taxon>Desulfuromonadales</taxon>
        <taxon>Desulfuromonadaceae</taxon>
        <taxon>Pelobacter</taxon>
    </lineage>
</organism>
<keyword evidence="2 10" id="KW-0963">Cytoplasm</keyword>
<dbReference type="CDD" id="cd00830">
    <property type="entry name" value="KAS_III"/>
    <property type="match status" value="1"/>
</dbReference>
<feature type="active site" evidence="10">
    <location>
        <position position="254"/>
    </location>
</feature>
<dbReference type="SUPFAM" id="SSF53901">
    <property type="entry name" value="Thiolase-like"/>
    <property type="match status" value="1"/>
</dbReference>
<dbReference type="PANTHER" id="PTHR34069:SF2">
    <property type="entry name" value="BETA-KETOACYL-[ACYL-CARRIER-PROTEIN] SYNTHASE III"/>
    <property type="match status" value="1"/>
</dbReference>
<dbReference type="Pfam" id="PF08541">
    <property type="entry name" value="ACP_syn_III_C"/>
    <property type="match status" value="1"/>
</dbReference>
<dbReference type="Gene3D" id="3.40.47.10">
    <property type="match status" value="1"/>
</dbReference>
<comment type="pathway">
    <text evidence="10">Lipid metabolism; fatty acid biosynthesis.</text>
</comment>
<dbReference type="RefSeq" id="WP_011733972.1">
    <property type="nucleotide sequence ID" value="NC_008609.1"/>
</dbReference>
<feature type="region of interest" description="ACP-binding" evidence="10">
    <location>
        <begin position="255"/>
        <end position="259"/>
    </location>
</feature>
<keyword evidence="6 10" id="KW-0443">Lipid metabolism</keyword>
<dbReference type="STRING" id="338966.Ppro_0016"/>
<keyword evidence="3 10" id="KW-0444">Lipid biosynthesis</keyword>
<proteinExistence type="inferred from homology"/>
<dbReference type="HOGENOM" id="CLU_039592_3_1_7"/>
<dbReference type="HAMAP" id="MF_01815">
    <property type="entry name" value="FabH"/>
    <property type="match status" value="1"/>
</dbReference>
<dbReference type="eggNOG" id="COG0332">
    <property type="taxonomic scope" value="Bacteria"/>
</dbReference>
<dbReference type="KEGG" id="ppd:Ppro_0016"/>
<dbReference type="GO" id="GO:0044550">
    <property type="term" value="P:secondary metabolite biosynthetic process"/>
    <property type="evidence" value="ECO:0007669"/>
    <property type="project" value="TreeGrafter"/>
</dbReference>
<keyword evidence="4 10" id="KW-0808">Transferase</keyword>
<dbReference type="PANTHER" id="PTHR34069">
    <property type="entry name" value="3-OXOACYL-[ACYL-CARRIER-PROTEIN] SYNTHASE 3"/>
    <property type="match status" value="1"/>
</dbReference>